<sequence>MKPISDINTPSDMSAFWMPFTANQQFKAAPRILKSAEGMYYHSEDGRKILDGTAGLWCCNAGHGRREIAEAVSQQISHLDFAPTFQMGHPLPFELANRLVEIAPKGFGHVFYTNSGSESVDTALKIALAWQRARGQGTRTRLIGRERGYHGVGFGGISVGGIPGNRKWFGSLLTGVDHLPHTLNITKNAFTKGLPDEDVTLADELEKIVFLHDASNIAAVIVEPIAGSTGVIMPPKGYLKRLREICTKHGILLIFDEVITGFGRLGSPFAAQEFDVIPDMITCAKGLTNGAIPMGAVLVQNHIYDDMMAAGKGAIELFHGYTYSGHPVAAAAGLATLEIYRNENLLSRAADLAGYWEEAAHSLKGCKHVKDVRNYGLVAGIELESMPDAPGKRAYEVFVRCFEKGALIRVTGDIIALSPPLIIERSQIDDLFTLLQDALQAQP</sequence>
<dbReference type="AlphaFoldDB" id="A0A175VFX8"/>
<dbReference type="FunFam" id="3.40.640.10:FF:000014">
    <property type="entry name" value="Adenosylmethionine-8-amino-7-oxononanoate aminotransferase, probable"/>
    <property type="match status" value="1"/>
</dbReference>
<dbReference type="Proteomes" id="UP000078435">
    <property type="component" value="Unassembled WGS sequence"/>
</dbReference>
<evidence type="ECO:0000256" key="3">
    <source>
        <dbReference type="ARBA" id="ARBA00022576"/>
    </source>
</evidence>
<keyword evidence="4 7" id="KW-0808">Transferase</keyword>
<dbReference type="PANTHER" id="PTHR42684">
    <property type="entry name" value="ADENOSYLMETHIONINE-8-AMINO-7-OXONONANOATE AMINOTRANSFERASE"/>
    <property type="match status" value="1"/>
</dbReference>
<organism evidence="7 8">
    <name type="scientific">Aeromonas enteropelogenes</name>
    <name type="common">Aeromonas trota</name>
    <dbReference type="NCBI Taxonomy" id="29489"/>
    <lineage>
        <taxon>Bacteria</taxon>
        <taxon>Pseudomonadati</taxon>
        <taxon>Pseudomonadota</taxon>
        <taxon>Gammaproteobacteria</taxon>
        <taxon>Aeromonadales</taxon>
        <taxon>Aeromonadaceae</taxon>
        <taxon>Aeromonas</taxon>
    </lineage>
</organism>
<dbReference type="Gene3D" id="3.40.640.10">
    <property type="entry name" value="Type I PLP-dependent aspartate aminotransferase-like (Major domain)"/>
    <property type="match status" value="1"/>
</dbReference>
<gene>
    <name evidence="7" type="ORF">LCR_18145</name>
</gene>
<protein>
    <submittedName>
        <fullName evidence="7">Omega amino acid--pyruvate aminotransferase</fullName>
    </submittedName>
</protein>
<dbReference type="RefSeq" id="WP_061476814.1">
    <property type="nucleotide sequence ID" value="NZ_JAAKUQ010000009.1"/>
</dbReference>
<evidence type="ECO:0000313" key="8">
    <source>
        <dbReference type="Proteomes" id="UP000078435"/>
    </source>
</evidence>
<dbReference type="EMBL" id="JMGO02000008">
    <property type="protein sequence ID" value="KXU79614.1"/>
    <property type="molecule type" value="Genomic_DNA"/>
</dbReference>
<comment type="cofactor">
    <cofactor evidence="1">
        <name>pyridoxal 5'-phosphate</name>
        <dbReference type="ChEBI" id="CHEBI:597326"/>
    </cofactor>
</comment>
<reference evidence="7 8" key="1">
    <citation type="submission" date="2016-02" db="EMBL/GenBank/DDBJ databases">
        <title>Draft genome sequence of Aeromonas trota strain 1999lcr isolated from cerebrospinal fluid (CSF).</title>
        <authorList>
            <person name="Dallagassa C.B."/>
            <person name="Prediger K.C."/>
            <person name="Weiss V.A."/>
            <person name="Assis F.E."/>
            <person name="Baura V."/>
            <person name="Cruz L.M."/>
            <person name="Souza E.M."/>
            <person name="Pedrosa F.O."/>
            <person name="Fadel-Picheth C.M."/>
        </authorList>
    </citation>
    <scope>NUCLEOTIDE SEQUENCE [LARGE SCALE GENOMIC DNA]</scope>
    <source>
        <strain evidence="7 8">1999lcr</strain>
    </source>
</reference>
<evidence type="ECO:0000313" key="7">
    <source>
        <dbReference type="EMBL" id="KXU79614.1"/>
    </source>
</evidence>
<keyword evidence="7" id="KW-0670">Pyruvate</keyword>
<keyword evidence="3 7" id="KW-0032">Aminotransferase</keyword>
<dbReference type="Pfam" id="PF00202">
    <property type="entry name" value="Aminotran_3"/>
    <property type="match status" value="1"/>
</dbReference>
<dbReference type="GO" id="GO:0009102">
    <property type="term" value="P:biotin biosynthetic process"/>
    <property type="evidence" value="ECO:0007669"/>
    <property type="project" value="TreeGrafter"/>
</dbReference>
<evidence type="ECO:0000256" key="4">
    <source>
        <dbReference type="ARBA" id="ARBA00022679"/>
    </source>
</evidence>
<comment type="caution">
    <text evidence="7">The sequence shown here is derived from an EMBL/GenBank/DDBJ whole genome shotgun (WGS) entry which is preliminary data.</text>
</comment>
<evidence type="ECO:0000256" key="1">
    <source>
        <dbReference type="ARBA" id="ARBA00001933"/>
    </source>
</evidence>
<comment type="similarity">
    <text evidence="2 6">Belongs to the class-III pyridoxal-phosphate-dependent aminotransferase family.</text>
</comment>
<evidence type="ECO:0000256" key="5">
    <source>
        <dbReference type="ARBA" id="ARBA00022898"/>
    </source>
</evidence>
<accession>A0A175VFX8</accession>
<dbReference type="PROSITE" id="PS00600">
    <property type="entry name" value="AA_TRANSFER_CLASS_3"/>
    <property type="match status" value="1"/>
</dbReference>
<dbReference type="SUPFAM" id="SSF53383">
    <property type="entry name" value="PLP-dependent transferases"/>
    <property type="match status" value="1"/>
</dbReference>
<dbReference type="InterPro" id="IPR049704">
    <property type="entry name" value="Aminotrans_3_PPA_site"/>
</dbReference>
<dbReference type="Gene3D" id="3.90.1150.10">
    <property type="entry name" value="Aspartate Aminotransferase, domain 1"/>
    <property type="match status" value="1"/>
</dbReference>
<evidence type="ECO:0000256" key="2">
    <source>
        <dbReference type="ARBA" id="ARBA00008954"/>
    </source>
</evidence>
<name>A0A175VFX8_AEREN</name>
<evidence type="ECO:0000256" key="6">
    <source>
        <dbReference type="RuleBase" id="RU003560"/>
    </source>
</evidence>
<proteinExistence type="inferred from homology"/>
<dbReference type="InterPro" id="IPR015424">
    <property type="entry name" value="PyrdxlP-dep_Trfase"/>
</dbReference>
<dbReference type="GO" id="GO:0030170">
    <property type="term" value="F:pyridoxal phosphate binding"/>
    <property type="evidence" value="ECO:0007669"/>
    <property type="project" value="InterPro"/>
</dbReference>
<dbReference type="OrthoDB" id="9801052at2"/>
<dbReference type="CDD" id="cd00610">
    <property type="entry name" value="OAT_like"/>
    <property type="match status" value="1"/>
</dbReference>
<dbReference type="InterPro" id="IPR005814">
    <property type="entry name" value="Aminotrans_3"/>
</dbReference>
<dbReference type="InterPro" id="IPR015421">
    <property type="entry name" value="PyrdxlP-dep_Trfase_major"/>
</dbReference>
<dbReference type="PANTHER" id="PTHR42684:SF1">
    <property type="entry name" value="BETA-ALANINE--PYRUVATE AMINOTRANSFERASE"/>
    <property type="match status" value="1"/>
</dbReference>
<dbReference type="STRING" id="29489.VL01_17320"/>
<dbReference type="InterPro" id="IPR015422">
    <property type="entry name" value="PyrdxlP-dep_Trfase_small"/>
</dbReference>
<keyword evidence="5 6" id="KW-0663">Pyridoxal phosphate</keyword>
<dbReference type="GO" id="GO:0004015">
    <property type="term" value="F:adenosylmethionine-8-amino-7-oxononanoate transaminase activity"/>
    <property type="evidence" value="ECO:0007669"/>
    <property type="project" value="TreeGrafter"/>
</dbReference>